<dbReference type="STRING" id="1235591.CAK95_19825"/>
<dbReference type="GO" id="GO:0031418">
    <property type="term" value="F:L-ascorbic acid binding"/>
    <property type="evidence" value="ECO:0007669"/>
    <property type="project" value="UniProtKB-KW"/>
</dbReference>
<dbReference type="InterPro" id="IPR023550">
    <property type="entry name" value="PKHD_hydroxylase"/>
</dbReference>
<dbReference type="Pfam" id="PF13640">
    <property type="entry name" value="2OG-FeII_Oxy_3"/>
    <property type="match status" value="1"/>
</dbReference>
<keyword evidence="6 7" id="KW-0408">Iron</keyword>
<feature type="binding site" evidence="7">
    <location>
        <position position="96"/>
    </location>
    <ligand>
        <name>Fe cation</name>
        <dbReference type="ChEBI" id="CHEBI:24875"/>
    </ligand>
</feature>
<name>A0A1W6ZUS7_9HYPH</name>
<dbReference type="Gene3D" id="2.60.120.620">
    <property type="entry name" value="q2cbj1_9rhob like domain"/>
    <property type="match status" value="1"/>
</dbReference>
<reference evidence="8 9" key="1">
    <citation type="submission" date="2017-05" db="EMBL/GenBank/DDBJ databases">
        <title>Full genome sequence of Pseudorhodoplanes sinuspersici.</title>
        <authorList>
            <person name="Dastgheib S.M.M."/>
            <person name="Shavandi M."/>
            <person name="Tirandaz H."/>
        </authorList>
    </citation>
    <scope>NUCLEOTIDE SEQUENCE [LARGE SCALE GENOMIC DNA]</scope>
    <source>
        <strain evidence="8 9">RIPI110</strain>
    </source>
</reference>
<dbReference type="PANTHER" id="PTHR41536">
    <property type="entry name" value="PKHD-TYPE HYDROXYLASE YBIX"/>
    <property type="match status" value="1"/>
</dbReference>
<keyword evidence="9" id="KW-1185">Reference proteome</keyword>
<feature type="binding site" evidence="7">
    <location>
        <position position="163"/>
    </location>
    <ligand>
        <name>2-oxoglutarate</name>
        <dbReference type="ChEBI" id="CHEBI:16810"/>
    </ligand>
</feature>
<dbReference type="SMART" id="SM00702">
    <property type="entry name" value="P4Hc"/>
    <property type="match status" value="1"/>
</dbReference>
<dbReference type="GO" id="GO:0006879">
    <property type="term" value="P:intracellular iron ion homeostasis"/>
    <property type="evidence" value="ECO:0007669"/>
    <property type="project" value="TreeGrafter"/>
</dbReference>
<dbReference type="GO" id="GO:0016706">
    <property type="term" value="F:2-oxoglutarate-dependent dioxygenase activity"/>
    <property type="evidence" value="ECO:0007669"/>
    <property type="project" value="UniProtKB-UniRule"/>
</dbReference>
<feature type="binding site" evidence="7">
    <location>
        <position position="98"/>
    </location>
    <ligand>
        <name>Fe cation</name>
        <dbReference type="ChEBI" id="CHEBI:24875"/>
    </ligand>
</feature>
<keyword evidence="4 7" id="KW-0223">Dioxygenase</keyword>
<dbReference type="RefSeq" id="WP_086089487.1">
    <property type="nucleotide sequence ID" value="NZ_CP021112.1"/>
</dbReference>
<evidence type="ECO:0000256" key="3">
    <source>
        <dbReference type="ARBA" id="ARBA00022896"/>
    </source>
</evidence>
<dbReference type="HAMAP" id="MF_00657">
    <property type="entry name" value="Hydroxyl_YbiX"/>
    <property type="match status" value="1"/>
</dbReference>
<dbReference type="KEGG" id="psin:CAK95_19825"/>
<dbReference type="NCBIfam" id="NF003974">
    <property type="entry name" value="PRK05467.1-3"/>
    <property type="match status" value="1"/>
</dbReference>
<dbReference type="NCBIfam" id="NF003975">
    <property type="entry name" value="PRK05467.1-4"/>
    <property type="match status" value="1"/>
</dbReference>
<dbReference type="GO" id="GO:0006974">
    <property type="term" value="P:DNA damage response"/>
    <property type="evidence" value="ECO:0007669"/>
    <property type="project" value="TreeGrafter"/>
</dbReference>
<comment type="cofactor">
    <cofactor evidence="7">
        <name>Fe(2+)</name>
        <dbReference type="ChEBI" id="CHEBI:29033"/>
    </cofactor>
    <text evidence="7">Binds 1 Fe(2+) ion per subunit.</text>
</comment>
<dbReference type="InterPro" id="IPR005123">
    <property type="entry name" value="Oxoglu/Fe-dep_dioxygenase_dom"/>
</dbReference>
<dbReference type="InterPro" id="IPR044862">
    <property type="entry name" value="Pro_4_hyd_alph_FE2OG_OXY"/>
</dbReference>
<feature type="binding site" evidence="7">
    <location>
        <position position="153"/>
    </location>
    <ligand>
        <name>Fe cation</name>
        <dbReference type="ChEBI" id="CHEBI:24875"/>
    </ligand>
</feature>
<gene>
    <name evidence="8" type="ORF">CAK95_19825</name>
</gene>
<dbReference type="InterPro" id="IPR006620">
    <property type="entry name" value="Pro_4_hyd_alph"/>
</dbReference>
<proteinExistence type="inferred from homology"/>
<dbReference type="OrthoDB" id="9812472at2"/>
<evidence type="ECO:0000256" key="1">
    <source>
        <dbReference type="ARBA" id="ARBA00001961"/>
    </source>
</evidence>
<evidence type="ECO:0000256" key="2">
    <source>
        <dbReference type="ARBA" id="ARBA00022723"/>
    </source>
</evidence>
<dbReference type="EMBL" id="CP021112">
    <property type="protein sequence ID" value="ARQ01092.1"/>
    <property type="molecule type" value="Genomic_DNA"/>
</dbReference>
<evidence type="ECO:0000313" key="9">
    <source>
        <dbReference type="Proteomes" id="UP000194137"/>
    </source>
</evidence>
<dbReference type="PROSITE" id="PS51471">
    <property type="entry name" value="FE2OG_OXY"/>
    <property type="match status" value="1"/>
</dbReference>
<evidence type="ECO:0000313" key="8">
    <source>
        <dbReference type="EMBL" id="ARQ01092.1"/>
    </source>
</evidence>
<dbReference type="Gene3D" id="4.10.860.20">
    <property type="entry name" value="Rabenosyn, Rab binding domain"/>
    <property type="match status" value="1"/>
</dbReference>
<evidence type="ECO:0000256" key="7">
    <source>
        <dbReference type="HAMAP-Rule" id="MF_00657"/>
    </source>
</evidence>
<evidence type="ECO:0000256" key="5">
    <source>
        <dbReference type="ARBA" id="ARBA00023002"/>
    </source>
</evidence>
<keyword evidence="5 7" id="KW-0560">Oxidoreductase</keyword>
<protein>
    <submittedName>
        <fullName evidence="8">Fe2+-dependent dioxygenase</fullName>
    </submittedName>
</protein>
<comment type="cofactor">
    <cofactor evidence="1 7">
        <name>L-ascorbate</name>
        <dbReference type="ChEBI" id="CHEBI:38290"/>
    </cofactor>
</comment>
<dbReference type="PANTHER" id="PTHR41536:SF1">
    <property type="entry name" value="PKHD-TYPE HYDROXYLASE YBIX"/>
    <property type="match status" value="1"/>
</dbReference>
<evidence type="ECO:0000256" key="6">
    <source>
        <dbReference type="ARBA" id="ARBA00023004"/>
    </source>
</evidence>
<sequence length="220" mass="24413">MQIVIGDILKADDLASVRKALANVRFIDGKETAGFAARRVKDNQQADASDRSLDPARALVAKRIMDNELFGMAVRPKQLSGLLFSRYEPGMQYGVHVDDALMQGMRTDVAFTLFLDDPADYDGGELVIEAPGGDDEIKLPAGSMIAYPATTLHRVAQVTRGHRHVVAGWARSFVRDPAQRELLFDLDTARRIMFSRDGKSAEFDLISKSLANLMRMWVDD</sequence>
<dbReference type="Proteomes" id="UP000194137">
    <property type="component" value="Chromosome"/>
</dbReference>
<dbReference type="GO" id="GO:0005506">
    <property type="term" value="F:iron ion binding"/>
    <property type="evidence" value="ECO:0007669"/>
    <property type="project" value="UniProtKB-UniRule"/>
</dbReference>
<organism evidence="8 9">
    <name type="scientific">Pseudorhodoplanes sinuspersici</name>
    <dbReference type="NCBI Taxonomy" id="1235591"/>
    <lineage>
        <taxon>Bacteria</taxon>
        <taxon>Pseudomonadati</taxon>
        <taxon>Pseudomonadota</taxon>
        <taxon>Alphaproteobacteria</taxon>
        <taxon>Hyphomicrobiales</taxon>
        <taxon>Pseudorhodoplanes</taxon>
    </lineage>
</organism>
<keyword evidence="2 7" id="KW-0479">Metal-binding</keyword>
<keyword evidence="3 7" id="KW-0847">Vitamin C</keyword>
<dbReference type="AlphaFoldDB" id="A0A1W6ZUS7"/>
<accession>A0A1W6ZUS7</accession>
<evidence type="ECO:0000256" key="4">
    <source>
        <dbReference type="ARBA" id="ARBA00022964"/>
    </source>
</evidence>